<dbReference type="SUPFAM" id="SSF49785">
    <property type="entry name" value="Galactose-binding domain-like"/>
    <property type="match status" value="2"/>
</dbReference>
<feature type="domain" description="F5/8 type C" evidence="2">
    <location>
        <begin position="226"/>
        <end position="373"/>
    </location>
</feature>
<comment type="caution">
    <text evidence="3">The sequence shown here is derived from an EMBL/GenBank/DDBJ whole genome shotgun (WGS) entry which is preliminary data.</text>
</comment>
<evidence type="ECO:0000256" key="1">
    <source>
        <dbReference type="SAM" id="Coils"/>
    </source>
</evidence>
<evidence type="ECO:0000313" key="3">
    <source>
        <dbReference type="EMBL" id="GED68093.1"/>
    </source>
</evidence>
<keyword evidence="4" id="KW-1185">Reference proteome</keyword>
<keyword evidence="1" id="KW-0175">Coiled coil</keyword>
<accession>A0ABQ0TJK8</accession>
<evidence type="ECO:0000313" key="4">
    <source>
        <dbReference type="Proteomes" id="UP000319578"/>
    </source>
</evidence>
<dbReference type="Proteomes" id="UP000319578">
    <property type="component" value="Unassembled WGS sequence"/>
</dbReference>
<sequence>MSVRIVRTGTGVVKDHHELANKGMRPHAEIDSYLQEMDDARENKPSLKARFDDLIKKDDEQDRRLNGITDGVTSIHGALTSVTNKLNAVEATNQVQDSRLSQIEQKNLQQDQAILKLQGDASSNPNAEVVAARKDRNGKIFPSLKSRLDDMQSKIGTGGNGGGGGGYLDIQTPINVMKNFFRDAEGQNVSVIQTGSVYVDVFKDGTGIDPTRSTGFLTVGGKVSGGIVDITPVMTGPNSPSPYVATASNAYDIYYAWKAFDVGTKDGYWYSYSKEAGKGTWLQIDLGEPKSVSKVDLQSGLVSGSNCGLKDWEIVGSNDGTNFEPVVKGLHPNDTSIKEYQVPAPKAYRYYRINVLTSHYTYALVKRFKLYENVDDCTIITKEISVPTGVTKTIVTSEFAGLPTFDISLNDGAIWNSVDLNKLLDLSGLSGSKMRLRATIRKEDYVESLGVTWFTDDTLMTVPSAGGGGGSKIEADPVIGSMLLYDTVNLMRTNFRQSEVRNVSRYSLTNMVIDSFKDAAGMDPAVNSNVFVSGGSLFSGFSGNIIPTMTGDTTPSGKASASSYSTAYNTYPWYAFDKNTTGTNSVWAPQNTSTGWLQYEFPSPKIVSKYTVQAPNATDVNLQGSPKNWTFEAYDDASSKWIALDTRTNETGWTPSQIRQYVFFNTKEYTKYRINITANNGHSLLLVQELGMMVSEASSPVTIAEKITNTISKIVVVAEFDGLVTFDLTIDDGLTWLKDIKLDSLVDITGSGKSIRIRMNIAEGSKVNSLGYAWFDDSVELIKITPATGGDGGGIAMIQVDKVGVVASPQFPSEVNITIPETTDFKLPPIEVLRFTPSANDQVSTVATFSSTEAWNYDHDKYVVLDGIMHLKTAFDLDVVEEFSLPSGNTVYSFTVNAEDFIDIERIEVT</sequence>
<proteinExistence type="predicted"/>
<feature type="coiled-coil region" evidence="1">
    <location>
        <begin position="30"/>
        <end position="57"/>
    </location>
</feature>
<dbReference type="EMBL" id="BJON01000006">
    <property type="protein sequence ID" value="GED68093.1"/>
    <property type="molecule type" value="Genomic_DNA"/>
</dbReference>
<protein>
    <recommendedName>
        <fullName evidence="2">F5/8 type C domain-containing protein</fullName>
    </recommendedName>
</protein>
<name>A0ABQ0TJK8_9BACL</name>
<dbReference type="Pfam" id="PF00754">
    <property type="entry name" value="F5_F8_type_C"/>
    <property type="match status" value="1"/>
</dbReference>
<reference evidence="3 4" key="1">
    <citation type="submission" date="2019-06" db="EMBL/GenBank/DDBJ databases">
        <title>Whole genome shotgun sequence of Brevibacillus reuszeri NBRC 15719.</title>
        <authorList>
            <person name="Hosoyama A."/>
            <person name="Uohara A."/>
            <person name="Ohji S."/>
            <person name="Ichikawa N."/>
        </authorList>
    </citation>
    <scope>NUCLEOTIDE SEQUENCE [LARGE SCALE GENOMIC DNA]</scope>
    <source>
        <strain evidence="3 4">NBRC 15719</strain>
    </source>
</reference>
<evidence type="ECO:0000259" key="2">
    <source>
        <dbReference type="PROSITE" id="PS50022"/>
    </source>
</evidence>
<dbReference type="InterPro" id="IPR000421">
    <property type="entry name" value="FA58C"/>
</dbReference>
<dbReference type="InterPro" id="IPR008979">
    <property type="entry name" value="Galactose-bd-like_sf"/>
</dbReference>
<dbReference type="PROSITE" id="PS50022">
    <property type="entry name" value="FA58C_3"/>
    <property type="match status" value="1"/>
</dbReference>
<dbReference type="Gene3D" id="2.60.120.260">
    <property type="entry name" value="Galactose-binding domain-like"/>
    <property type="match status" value="2"/>
</dbReference>
<organism evidence="3 4">
    <name type="scientific">Brevibacillus reuszeri</name>
    <dbReference type="NCBI Taxonomy" id="54915"/>
    <lineage>
        <taxon>Bacteria</taxon>
        <taxon>Bacillati</taxon>
        <taxon>Bacillota</taxon>
        <taxon>Bacilli</taxon>
        <taxon>Bacillales</taxon>
        <taxon>Paenibacillaceae</taxon>
        <taxon>Brevibacillus</taxon>
    </lineage>
</organism>
<gene>
    <name evidence="3" type="ORF">BRE01_17950</name>
</gene>
<dbReference type="RefSeq" id="WP_049736560.1">
    <property type="nucleotide sequence ID" value="NZ_BJON01000006.1"/>
</dbReference>